<dbReference type="EMBL" id="FOKK01000006">
    <property type="protein sequence ID" value="SFB25598.1"/>
    <property type="molecule type" value="Genomic_DNA"/>
</dbReference>
<dbReference type="PANTHER" id="PTHR28208">
    <property type="entry name" value="PHOSPHATIDATE PHOSPHATASE APP1"/>
    <property type="match status" value="1"/>
</dbReference>
<sequence>MKNGLIIICVIFALVLVYQFAGYLMSISKQDKIKVEPFLAFGNNTEVFFKGRVIRAYTQSRPSSRKSWLSNIIASVKRYAGSSVPLAKVEITFQEKSYVVSTDEDGVFELQIGECQPNSGLSELVTFQVLEPKTRNSPIAHMDVIRYSGDTGVISDIDDTIIISHSTDIGKKFWLSISKNAFTRRPLPNVSEFYKKLTGNGIYPIFYVSSSDWSLFDLIKDFLRFRHIPDGPILLKDKHINLKNIWRSGGGDHSHKLQKIELLMEMYPKMQFYIVGDSGQHDPEIYAQIMEEYPGRVKDVFIRIVGKLDKSRESELMKLHGSDHFHFIESSEQAIEILEKESIIN</sequence>
<gene>
    <name evidence="2" type="ORF">SAMN04489723_106132</name>
</gene>
<dbReference type="SUPFAM" id="SSF56784">
    <property type="entry name" value="HAD-like"/>
    <property type="match status" value="1"/>
</dbReference>
<feature type="domain" description="Phosphatidate phosphatase APP1 catalytic" evidence="1">
    <location>
        <begin position="152"/>
        <end position="303"/>
    </location>
</feature>
<dbReference type="PANTHER" id="PTHR28208:SF3">
    <property type="entry name" value="PHOSPHATIDATE PHOSPHATASE APP1"/>
    <property type="match status" value="1"/>
</dbReference>
<dbReference type="InterPro" id="IPR052935">
    <property type="entry name" value="Mg2+_PAP"/>
</dbReference>
<dbReference type="InterPro" id="IPR036412">
    <property type="entry name" value="HAD-like_sf"/>
</dbReference>
<evidence type="ECO:0000313" key="3">
    <source>
        <dbReference type="Proteomes" id="UP000198790"/>
    </source>
</evidence>
<keyword evidence="3" id="KW-1185">Reference proteome</keyword>
<reference evidence="2 3" key="1">
    <citation type="submission" date="2016-10" db="EMBL/GenBank/DDBJ databases">
        <authorList>
            <person name="de Groot N.N."/>
        </authorList>
    </citation>
    <scope>NUCLEOTIDE SEQUENCE [LARGE SCALE GENOMIC DNA]</scope>
    <source>
        <strain evidence="2 3">DSM 23399</strain>
    </source>
</reference>
<dbReference type="Proteomes" id="UP000198790">
    <property type="component" value="Unassembled WGS sequence"/>
</dbReference>
<dbReference type="STRING" id="237018.SAMN04489723_106132"/>
<evidence type="ECO:0000259" key="1">
    <source>
        <dbReference type="Pfam" id="PF09949"/>
    </source>
</evidence>
<evidence type="ECO:0000313" key="2">
    <source>
        <dbReference type="EMBL" id="SFB25598.1"/>
    </source>
</evidence>
<dbReference type="InterPro" id="IPR019236">
    <property type="entry name" value="APP1_cat"/>
</dbReference>
<name>A0A1I0ZMJ4_9BACT</name>
<dbReference type="GO" id="GO:0008195">
    <property type="term" value="F:phosphatidate phosphatase activity"/>
    <property type="evidence" value="ECO:0007669"/>
    <property type="project" value="InterPro"/>
</dbReference>
<accession>A0A1I0ZMJ4</accession>
<protein>
    <submittedName>
        <fullName evidence="2">Phosphatidate phosphatase APP1</fullName>
    </submittedName>
</protein>
<dbReference type="RefSeq" id="WP_245786825.1">
    <property type="nucleotide sequence ID" value="NZ_FOKK01000006.1"/>
</dbReference>
<proteinExistence type="predicted"/>
<dbReference type="AlphaFoldDB" id="A0A1I0ZMJ4"/>
<organism evidence="2 3">
    <name type="scientific">Algoriphagus aquimarinus</name>
    <dbReference type="NCBI Taxonomy" id="237018"/>
    <lineage>
        <taxon>Bacteria</taxon>
        <taxon>Pseudomonadati</taxon>
        <taxon>Bacteroidota</taxon>
        <taxon>Cytophagia</taxon>
        <taxon>Cytophagales</taxon>
        <taxon>Cyclobacteriaceae</taxon>
        <taxon>Algoriphagus</taxon>
    </lineage>
</organism>
<dbReference type="Pfam" id="PF09949">
    <property type="entry name" value="APP1_cat"/>
    <property type="match status" value="1"/>
</dbReference>